<dbReference type="GO" id="GO:0005737">
    <property type="term" value="C:cytoplasm"/>
    <property type="evidence" value="ECO:0007669"/>
    <property type="project" value="TreeGrafter"/>
</dbReference>
<organism evidence="5 6">
    <name type="scientific">Labrus bergylta</name>
    <name type="common">ballan wrasse</name>
    <dbReference type="NCBI Taxonomy" id="56723"/>
    <lineage>
        <taxon>Eukaryota</taxon>
        <taxon>Metazoa</taxon>
        <taxon>Chordata</taxon>
        <taxon>Craniata</taxon>
        <taxon>Vertebrata</taxon>
        <taxon>Euteleostomi</taxon>
        <taxon>Actinopterygii</taxon>
        <taxon>Neopterygii</taxon>
        <taxon>Teleostei</taxon>
        <taxon>Neoteleostei</taxon>
        <taxon>Acanthomorphata</taxon>
        <taxon>Eupercaria</taxon>
        <taxon>Labriformes</taxon>
        <taxon>Labridae</taxon>
        <taxon>Labrus</taxon>
    </lineage>
</organism>
<evidence type="ECO:0000256" key="2">
    <source>
        <dbReference type="PROSITE-ProRule" id="PRU00191"/>
    </source>
</evidence>
<sequence>MSCVYISHVGSDSLRRSTVIEVKDPFYKLRDPFVMFSEMTVGSNHSLPISRRRVERNFCVLEKQEPRSERTCHFSGSRTKYQRKTKSPCLRTCLTFCLKERLRMEQRKTQVDSYSDGTEGRLRELASKWFLETQVPFIVHNGFFPSWFLGFITRKDAEEILREKELGCFLIRLSYKAIGYILSYKGRDRCRHFVINQSESGQFVICGDAVGHDTVSGLIEYYKTSFIQPFGEYLTSSCFEMLNEDLYDIIRVSPTEKPAATVRDVLNVHMRSTEQLPARPPKSVRTQDEVPPLPRRSRNLDAAPQNDQDNVLYAQLRKQSPRERPRSQLLSHDITAGNKDISRVSPPSRPDSYSQLCLLDTKSRSLPLLDDKSDGDQSYRLSAPPNTPPRLSPRPVRQAASCSPQPERADACSRLSRSHSPKLMNVDPVYHLAGMPGCLQTAASELSLTSGEHEESMYAEVSAEALLCRIPHVNKYKTIPVHKDGARPEPESNTYEPLEDIRLKHNHSSWGLKTDKWKWLFPEARRK</sequence>
<dbReference type="PANTHER" id="PTHR14388:SF6">
    <property type="entry name" value="SH2 DOMAIN-CONTAINING PROTEIN 7"/>
    <property type="match status" value="1"/>
</dbReference>
<evidence type="ECO:0000256" key="1">
    <source>
        <dbReference type="ARBA" id="ARBA00022999"/>
    </source>
</evidence>
<dbReference type="GeneTree" id="ENSGT00940000160977"/>
<dbReference type="SUPFAM" id="SSF55550">
    <property type="entry name" value="SH2 domain"/>
    <property type="match status" value="1"/>
</dbReference>
<reference evidence="5" key="1">
    <citation type="submission" date="2025-08" db="UniProtKB">
        <authorList>
            <consortium name="Ensembl"/>
        </authorList>
    </citation>
    <scope>IDENTIFICATION</scope>
</reference>
<accession>A0A3Q3FTG1</accession>
<dbReference type="PANTHER" id="PTHR14388">
    <property type="entry name" value="T CELL-SPECIFIC ADAPTER PROTEIN TSAD"/>
    <property type="match status" value="1"/>
</dbReference>
<feature type="domain" description="SH2" evidence="4">
    <location>
        <begin position="147"/>
        <end position="223"/>
    </location>
</feature>
<keyword evidence="6" id="KW-1185">Reference proteome</keyword>
<dbReference type="PROSITE" id="PS50001">
    <property type="entry name" value="SH2"/>
    <property type="match status" value="1"/>
</dbReference>
<dbReference type="Pfam" id="PF00017">
    <property type="entry name" value="SH2"/>
    <property type="match status" value="1"/>
</dbReference>
<evidence type="ECO:0000313" key="5">
    <source>
        <dbReference type="Ensembl" id="ENSLBEP00000022223.1"/>
    </source>
</evidence>
<dbReference type="OrthoDB" id="6108017at2759"/>
<dbReference type="InterPro" id="IPR000980">
    <property type="entry name" value="SH2"/>
</dbReference>
<dbReference type="SMART" id="SM00252">
    <property type="entry name" value="SH2"/>
    <property type="match status" value="1"/>
</dbReference>
<dbReference type="Ensembl" id="ENSLBET00000023398.1">
    <property type="protein sequence ID" value="ENSLBEP00000022223.1"/>
    <property type="gene ID" value="ENSLBEG00000017080.1"/>
</dbReference>
<proteinExistence type="predicted"/>
<dbReference type="AlphaFoldDB" id="A0A3Q3FTG1"/>
<evidence type="ECO:0000259" key="4">
    <source>
        <dbReference type="PROSITE" id="PS50001"/>
    </source>
</evidence>
<feature type="region of interest" description="Disordered" evidence="3">
    <location>
        <begin position="272"/>
        <end position="354"/>
    </location>
</feature>
<reference evidence="5" key="2">
    <citation type="submission" date="2025-09" db="UniProtKB">
        <authorList>
            <consortium name="Ensembl"/>
        </authorList>
    </citation>
    <scope>IDENTIFICATION</scope>
</reference>
<dbReference type="Gene3D" id="3.30.505.10">
    <property type="entry name" value="SH2 domain"/>
    <property type="match status" value="1"/>
</dbReference>
<feature type="region of interest" description="Disordered" evidence="3">
    <location>
        <begin position="366"/>
        <end position="417"/>
    </location>
</feature>
<evidence type="ECO:0000313" key="6">
    <source>
        <dbReference type="Proteomes" id="UP000261660"/>
    </source>
</evidence>
<evidence type="ECO:0000256" key="3">
    <source>
        <dbReference type="SAM" id="MobiDB-lite"/>
    </source>
</evidence>
<name>A0A3Q3FTG1_9LABR</name>
<dbReference type="Proteomes" id="UP000261660">
    <property type="component" value="Unplaced"/>
</dbReference>
<keyword evidence="1 2" id="KW-0727">SH2 domain</keyword>
<dbReference type="InterPro" id="IPR036860">
    <property type="entry name" value="SH2_dom_sf"/>
</dbReference>
<dbReference type="InParanoid" id="A0A3Q3FTG1"/>
<protein>
    <submittedName>
        <fullName evidence="5">SH2 domain-containing protein 7-like</fullName>
    </submittedName>
</protein>